<feature type="domain" description="Methyltransferase" evidence="1">
    <location>
        <begin position="45"/>
        <end position="144"/>
    </location>
</feature>
<dbReference type="KEGG" id="tcq:TIRI35C_0286"/>
<reference evidence="2 3" key="1">
    <citation type="submission" date="2020-09" db="EMBL/GenBank/DDBJ databases">
        <authorList>
            <person name="Courtine D."/>
        </authorList>
    </citation>
    <scope>NUCLEOTIDE SEQUENCE [LARGE SCALE GENOMIC DNA]</scope>
    <source>
        <strain evidence="2 3">IRI35c</strain>
    </source>
</reference>
<sequence>MSLEELYRHINWRMNPKDERARERFGKIVEFFESIREELPHGERVLDLCAGTGIAGVALAKVTNARLLTLLDARKDDLELAGDWLDIGGLSPELRTVQGDAREVASLVGEHDVAVLWGYTMPHFDPFDAVKLFANVALVLSDDGVFIIEDMDRVYGILYRAGYREFLIEGRREDHTIASMHEGYDFVRGTFRRGYYLLPGFKKIGTVDFHHWDLATQLAIGRIFFGEARLIRPGEHGFTRVGDVLYFKRPRKDIAALVLDDFSGPR</sequence>
<dbReference type="InterPro" id="IPR041698">
    <property type="entry name" value="Methyltransf_25"/>
</dbReference>
<evidence type="ECO:0000313" key="3">
    <source>
        <dbReference type="Proteomes" id="UP000516304"/>
    </source>
</evidence>
<proteinExistence type="predicted"/>
<dbReference type="GO" id="GO:0032259">
    <property type="term" value="P:methylation"/>
    <property type="evidence" value="ECO:0007669"/>
    <property type="project" value="UniProtKB-KW"/>
</dbReference>
<keyword evidence="2" id="KW-0489">Methyltransferase</keyword>
<dbReference type="EMBL" id="LR881183">
    <property type="protein sequence ID" value="CAD5243440.1"/>
    <property type="molecule type" value="Genomic_DNA"/>
</dbReference>
<evidence type="ECO:0000259" key="1">
    <source>
        <dbReference type="Pfam" id="PF13649"/>
    </source>
</evidence>
<protein>
    <submittedName>
        <fullName evidence="2">Predicted SAM-dependent methyltransferase</fullName>
    </submittedName>
</protein>
<dbReference type="CDD" id="cd02440">
    <property type="entry name" value="AdoMet_MTases"/>
    <property type="match status" value="1"/>
</dbReference>
<dbReference type="Pfam" id="PF13649">
    <property type="entry name" value="Methyltransf_25"/>
    <property type="match status" value="1"/>
</dbReference>
<dbReference type="GeneID" id="58918018"/>
<evidence type="ECO:0000313" key="2">
    <source>
        <dbReference type="EMBL" id="CAD5243440.1"/>
    </source>
</evidence>
<dbReference type="Gene3D" id="3.40.50.150">
    <property type="entry name" value="Vaccinia Virus protein VP39"/>
    <property type="match status" value="1"/>
</dbReference>
<dbReference type="RefSeq" id="WP_188201473.1">
    <property type="nucleotide sequence ID" value="NZ_LR881183.1"/>
</dbReference>
<dbReference type="Proteomes" id="UP000516304">
    <property type="component" value="Chromosome TIRI35C"/>
</dbReference>
<dbReference type="AlphaFoldDB" id="A0A7G2D579"/>
<name>A0A7G2D579_9EURY</name>
<keyword evidence="2" id="KW-0808">Transferase</keyword>
<dbReference type="InterPro" id="IPR029063">
    <property type="entry name" value="SAM-dependent_MTases_sf"/>
</dbReference>
<gene>
    <name evidence="2" type="ORF">TIRI35C_0286</name>
</gene>
<keyword evidence="3" id="KW-1185">Reference proteome</keyword>
<organism evidence="2 3">
    <name type="scientific">Thermococcus camini</name>
    <dbReference type="NCBI Taxonomy" id="2016373"/>
    <lineage>
        <taxon>Archaea</taxon>
        <taxon>Methanobacteriati</taxon>
        <taxon>Methanobacteriota</taxon>
        <taxon>Thermococci</taxon>
        <taxon>Thermococcales</taxon>
        <taxon>Thermococcaceae</taxon>
        <taxon>Thermococcus</taxon>
    </lineage>
</organism>
<accession>A0A7G2D579</accession>
<dbReference type="SUPFAM" id="SSF53335">
    <property type="entry name" value="S-adenosyl-L-methionine-dependent methyltransferases"/>
    <property type="match status" value="1"/>
</dbReference>
<dbReference type="GO" id="GO:0008168">
    <property type="term" value="F:methyltransferase activity"/>
    <property type="evidence" value="ECO:0007669"/>
    <property type="project" value="UniProtKB-KW"/>
</dbReference>